<comment type="caution">
    <text evidence="1">The sequence shown here is derived from an EMBL/GenBank/DDBJ whole genome shotgun (WGS) entry which is preliminary data.</text>
</comment>
<accession>A0AAD5G3V4</accession>
<sequence>MLNSTCNCRAIMVIVMDLLKPRDRNRGRYYKLKLESTLTQKQDLYKHNFDAYTLACIRGAPFVSASTYVDIRGVGNIYGITNHHIQGIHSDIYNGRAITKIILQILKLANFQDSQICILDSTCWSFGFYSKAYSTFTSLSH</sequence>
<reference evidence="1" key="1">
    <citation type="submission" date="2022-06" db="EMBL/GenBank/DDBJ databases">
        <title>Uncovering the hologenomic basis of an extraordinary plant invasion.</title>
        <authorList>
            <person name="Bieker V.C."/>
            <person name="Martin M.D."/>
            <person name="Gilbert T."/>
            <person name="Hodgins K."/>
            <person name="Battlay P."/>
            <person name="Petersen B."/>
            <person name="Wilson J."/>
        </authorList>
    </citation>
    <scope>NUCLEOTIDE SEQUENCE</scope>
    <source>
        <strain evidence="1">AA19_3_7</strain>
        <tissue evidence="1">Leaf</tissue>
    </source>
</reference>
<gene>
    <name evidence="1" type="ORF">M8C21_025185</name>
</gene>
<dbReference type="EMBL" id="JAMZMK010011625">
    <property type="protein sequence ID" value="KAI7726611.1"/>
    <property type="molecule type" value="Genomic_DNA"/>
</dbReference>
<name>A0AAD5G3V4_AMBAR</name>
<dbReference type="AlphaFoldDB" id="A0AAD5G3V4"/>
<evidence type="ECO:0000313" key="1">
    <source>
        <dbReference type="EMBL" id="KAI7726611.1"/>
    </source>
</evidence>
<protein>
    <submittedName>
        <fullName evidence="1">Uncharacterized protein</fullName>
    </submittedName>
</protein>
<keyword evidence="2" id="KW-1185">Reference proteome</keyword>
<proteinExistence type="predicted"/>
<dbReference type="Proteomes" id="UP001206925">
    <property type="component" value="Unassembled WGS sequence"/>
</dbReference>
<organism evidence="1 2">
    <name type="scientific">Ambrosia artemisiifolia</name>
    <name type="common">Common ragweed</name>
    <dbReference type="NCBI Taxonomy" id="4212"/>
    <lineage>
        <taxon>Eukaryota</taxon>
        <taxon>Viridiplantae</taxon>
        <taxon>Streptophyta</taxon>
        <taxon>Embryophyta</taxon>
        <taxon>Tracheophyta</taxon>
        <taxon>Spermatophyta</taxon>
        <taxon>Magnoliopsida</taxon>
        <taxon>eudicotyledons</taxon>
        <taxon>Gunneridae</taxon>
        <taxon>Pentapetalae</taxon>
        <taxon>asterids</taxon>
        <taxon>campanulids</taxon>
        <taxon>Asterales</taxon>
        <taxon>Asteraceae</taxon>
        <taxon>Asteroideae</taxon>
        <taxon>Heliantheae alliance</taxon>
        <taxon>Heliantheae</taxon>
        <taxon>Ambrosia</taxon>
    </lineage>
</organism>
<evidence type="ECO:0000313" key="2">
    <source>
        <dbReference type="Proteomes" id="UP001206925"/>
    </source>
</evidence>